<dbReference type="AlphaFoldDB" id="A0A3S8U2T3"/>
<gene>
    <name evidence="2" type="ORF">EI545_02630</name>
</gene>
<name>A0A3S8U2T3_9RHOB</name>
<dbReference type="Proteomes" id="UP000282002">
    <property type="component" value="Chromosome"/>
</dbReference>
<dbReference type="EMBL" id="CP034328">
    <property type="protein sequence ID" value="AZL57829.1"/>
    <property type="molecule type" value="Genomic_DNA"/>
</dbReference>
<keyword evidence="1" id="KW-0732">Signal</keyword>
<proteinExistence type="predicted"/>
<dbReference type="OrthoDB" id="7304934at2"/>
<dbReference type="RefSeq" id="WP_125324030.1">
    <property type="nucleotide sequence ID" value="NZ_CP034328.1"/>
</dbReference>
<feature type="chain" id="PRO_5019295745" description="DUF995 domain-containing protein" evidence="1">
    <location>
        <begin position="23"/>
        <end position="135"/>
    </location>
</feature>
<evidence type="ECO:0000256" key="1">
    <source>
        <dbReference type="SAM" id="SignalP"/>
    </source>
</evidence>
<protein>
    <recommendedName>
        <fullName evidence="4">DUF995 domain-containing protein</fullName>
    </recommendedName>
</protein>
<keyword evidence="3" id="KW-1185">Reference proteome</keyword>
<organism evidence="2 3">
    <name type="scientific">Tabrizicola piscis</name>
    <dbReference type="NCBI Taxonomy" id="2494374"/>
    <lineage>
        <taxon>Bacteria</taxon>
        <taxon>Pseudomonadati</taxon>
        <taxon>Pseudomonadota</taxon>
        <taxon>Alphaproteobacteria</taxon>
        <taxon>Rhodobacterales</taxon>
        <taxon>Paracoccaceae</taxon>
        <taxon>Tabrizicola</taxon>
    </lineage>
</organism>
<evidence type="ECO:0000313" key="3">
    <source>
        <dbReference type="Proteomes" id="UP000282002"/>
    </source>
</evidence>
<evidence type="ECO:0008006" key="4">
    <source>
        <dbReference type="Google" id="ProtNLM"/>
    </source>
</evidence>
<evidence type="ECO:0000313" key="2">
    <source>
        <dbReference type="EMBL" id="AZL57829.1"/>
    </source>
</evidence>
<reference evidence="2 3" key="1">
    <citation type="submission" date="2018-12" db="EMBL/GenBank/DDBJ databases">
        <title>Complete genome sequencing of Tabrizicola sp. K13M18.</title>
        <authorList>
            <person name="Bae J.-W."/>
        </authorList>
    </citation>
    <scope>NUCLEOTIDE SEQUENCE [LARGE SCALE GENOMIC DNA]</scope>
    <source>
        <strain evidence="2 3">K13M18</strain>
    </source>
</reference>
<dbReference type="KEGG" id="taw:EI545_02630"/>
<feature type="signal peptide" evidence="1">
    <location>
        <begin position="1"/>
        <end position="22"/>
    </location>
</feature>
<sequence length="135" mass="14783">MRLQFAALVLAALPALMSPALAETPMTGAEFEANTTGETITYDYGNGLFGTEEYLDGRRVRWAFDGDLCIYGVWYEQGDQICFEYEDDPTPACWNYFLDGGQIRGRYMGDGGGWEILESSRDGGPLPCAGPDVGV</sequence>
<accession>A0A3S8U2T3</accession>